<evidence type="ECO:0000256" key="1">
    <source>
        <dbReference type="SAM" id="Phobius"/>
    </source>
</evidence>
<gene>
    <name evidence="3" type="ORF">Uis4E_1377</name>
</gene>
<evidence type="ECO:0000256" key="2">
    <source>
        <dbReference type="SAM" id="SignalP"/>
    </source>
</evidence>
<feature type="transmembrane region" description="Helical" evidence="1">
    <location>
        <begin position="165"/>
        <end position="185"/>
    </location>
</feature>
<sequence length="191" mass="19472">MKKISAIVAAIATMLLSVFAFAPSAMAADYSATITPGTTEGAATITVTVDAATAEAYPFIAVQYDDAEVTSVVPAAIKTTQWYEVATTFTKQANGDYTKLFKVTTLNCKDATITVLGAKDANGTGETTLETKKVSFANTCPTSGSNAAAGTGSNGATVAKTGASIMPYGIAVLLMVAAGVAMFAVRKTNAR</sequence>
<accession>A0A2N5J0H2</accession>
<comment type="caution">
    <text evidence="3">The sequence shown here is derived from an EMBL/GenBank/DDBJ whole genome shotgun (WGS) entry which is preliminary data.</text>
</comment>
<keyword evidence="1" id="KW-1133">Transmembrane helix</keyword>
<dbReference type="AlphaFoldDB" id="A0A2N5J0H2"/>
<dbReference type="EMBL" id="NMWT01000020">
    <property type="protein sequence ID" value="PLS27691.1"/>
    <property type="molecule type" value="Genomic_DNA"/>
</dbReference>
<evidence type="ECO:0000313" key="3">
    <source>
        <dbReference type="EMBL" id="PLS27691.1"/>
    </source>
</evidence>
<feature type="chain" id="PRO_5014704432" evidence="2">
    <location>
        <begin position="28"/>
        <end position="191"/>
    </location>
</feature>
<feature type="signal peptide" evidence="2">
    <location>
        <begin position="1"/>
        <end position="27"/>
    </location>
</feature>
<dbReference type="RefSeq" id="WP_165784899.1">
    <property type="nucleotide sequence ID" value="NZ_NMWT01000020.1"/>
</dbReference>
<keyword evidence="4" id="KW-1185">Reference proteome</keyword>
<proteinExistence type="predicted"/>
<keyword evidence="1" id="KW-0472">Membrane</keyword>
<dbReference type="Proteomes" id="UP000235034">
    <property type="component" value="Unassembled WGS sequence"/>
</dbReference>
<evidence type="ECO:0000313" key="4">
    <source>
        <dbReference type="Proteomes" id="UP000235034"/>
    </source>
</evidence>
<name>A0A2N5J0H2_9BIFI</name>
<keyword evidence="1" id="KW-0812">Transmembrane</keyword>
<organism evidence="3 4">
    <name type="scientific">Bifidobacterium parmae</name>
    <dbReference type="NCBI Taxonomy" id="361854"/>
    <lineage>
        <taxon>Bacteria</taxon>
        <taxon>Bacillati</taxon>
        <taxon>Actinomycetota</taxon>
        <taxon>Actinomycetes</taxon>
        <taxon>Bifidobacteriales</taxon>
        <taxon>Bifidobacteriaceae</taxon>
        <taxon>Bifidobacterium</taxon>
    </lineage>
</organism>
<reference evidence="3 4" key="1">
    <citation type="submission" date="2017-07" db="EMBL/GenBank/DDBJ databases">
        <title>Bifidobacterium novel species.</title>
        <authorList>
            <person name="Lugli G.A."/>
            <person name="Milani C."/>
            <person name="Duranti S."/>
            <person name="Mangifesta M."/>
        </authorList>
    </citation>
    <scope>NUCLEOTIDE SEQUENCE [LARGE SCALE GENOMIC DNA]</scope>
    <source>
        <strain evidence="3 4">77</strain>
    </source>
</reference>
<keyword evidence="2" id="KW-0732">Signal</keyword>
<protein>
    <submittedName>
        <fullName evidence="3">Uncharacterized protein</fullName>
    </submittedName>
</protein>